<dbReference type="AlphaFoldDB" id="A0A9W9JKU7"/>
<dbReference type="Proteomes" id="UP001150942">
    <property type="component" value="Unassembled WGS sequence"/>
</dbReference>
<keyword evidence="2" id="KW-1185">Reference proteome</keyword>
<organism evidence="1 2">
    <name type="scientific">Penicillium cf. viridicatum</name>
    <dbReference type="NCBI Taxonomy" id="2972119"/>
    <lineage>
        <taxon>Eukaryota</taxon>
        <taxon>Fungi</taxon>
        <taxon>Dikarya</taxon>
        <taxon>Ascomycota</taxon>
        <taxon>Pezizomycotina</taxon>
        <taxon>Eurotiomycetes</taxon>
        <taxon>Eurotiomycetidae</taxon>
        <taxon>Eurotiales</taxon>
        <taxon>Aspergillaceae</taxon>
        <taxon>Penicillium</taxon>
    </lineage>
</organism>
<dbReference type="EMBL" id="JAPQKQ010000005">
    <property type="protein sequence ID" value="KAJ5196755.1"/>
    <property type="molecule type" value="Genomic_DNA"/>
</dbReference>
<evidence type="ECO:0000313" key="1">
    <source>
        <dbReference type="EMBL" id="KAJ5196755.1"/>
    </source>
</evidence>
<comment type="caution">
    <text evidence="1">The sequence shown here is derived from an EMBL/GenBank/DDBJ whole genome shotgun (WGS) entry which is preliminary data.</text>
</comment>
<reference evidence="1" key="2">
    <citation type="journal article" date="2023" name="IMA Fungus">
        <title>Comparative genomic study of the Penicillium genus elucidates a diverse pangenome and 15 lateral gene transfer events.</title>
        <authorList>
            <person name="Petersen C."/>
            <person name="Sorensen T."/>
            <person name="Nielsen M.R."/>
            <person name="Sondergaard T.E."/>
            <person name="Sorensen J.L."/>
            <person name="Fitzpatrick D.A."/>
            <person name="Frisvad J.C."/>
            <person name="Nielsen K.L."/>
        </authorList>
    </citation>
    <scope>NUCLEOTIDE SEQUENCE</scope>
    <source>
        <strain evidence="1">IBT 20477</strain>
    </source>
</reference>
<proteinExistence type="predicted"/>
<reference evidence="1" key="1">
    <citation type="submission" date="2022-11" db="EMBL/GenBank/DDBJ databases">
        <authorList>
            <person name="Petersen C."/>
        </authorList>
    </citation>
    <scope>NUCLEOTIDE SEQUENCE</scope>
    <source>
        <strain evidence="1">IBT 20477</strain>
    </source>
</reference>
<gene>
    <name evidence="1" type="ORF">N7449_007234</name>
</gene>
<name>A0A9W9JKU7_9EURO</name>
<accession>A0A9W9JKU7</accession>
<sequence>MTQQPVLISTASLHGKVALVTGGSLDWPAEKVESMVAGASGRDALYLRILPESWASWYRREDGGWVNSELAHSTLISDSTADFIFQGR</sequence>
<protein>
    <submittedName>
        <fullName evidence="1">Uncharacterized protein</fullName>
    </submittedName>
</protein>
<evidence type="ECO:0000313" key="2">
    <source>
        <dbReference type="Proteomes" id="UP001150942"/>
    </source>
</evidence>